<name>A0A2A2T1R4_9BURK</name>
<protein>
    <recommendedName>
        <fullName evidence="11">Protein CyaE</fullName>
    </recommendedName>
</protein>
<feature type="region of interest" description="Disordered" evidence="8">
    <location>
        <begin position="84"/>
        <end position="123"/>
    </location>
</feature>
<evidence type="ECO:0000256" key="4">
    <source>
        <dbReference type="ARBA" id="ARBA00022452"/>
    </source>
</evidence>
<dbReference type="GO" id="GO:0015562">
    <property type="term" value="F:efflux transmembrane transporter activity"/>
    <property type="evidence" value="ECO:0007669"/>
    <property type="project" value="InterPro"/>
</dbReference>
<sequence length="659" mass="70160">MRPWMNADAPPLSQPLPQPLSQSPRIRPVAAASALCCAVLAAGLCLPGPAWAAAPARPACANSEPAQAGKANQQLRPALCRAAPAHSAADAAPTHTTSAVPAPAAQSHAGASTTTSSAAWQEQEHGWRRWIAPMEDPLGARPAQWQQPWGKDLLTPPRLPQAALRSAQGVPSLPAAQLDCLAASQALGAFAPGDTLQRHDRLAQGAEALAAQPLPEGALLIAATDAQAQSAESTDPAMALPLAQALRLALCLNPQVRASWMNIARASAQLGLARSSQWPQASASLSRQYSRSRMDGGQSSAKMWASTQSLTLSWRVFDFGARSAHSRAAQAQLRAALAAQQGAIRSIAANVLDTYVQAQATQAQWRRQQHIAQTGQAIAAAVQRRHAQGAESNHGLLQAQASSARHELEGEKIQAELAMLAQRLRSLTGLAPLQPIVLEDIPEELAAWPSQQAMAGPEAPQPAAIAQTLQRSLPRWLLQARESSPAVLEAAAALETAAASAQAVQSEAMPRLDATYGHYRNGRPAQPLLGRSSREHSAGLTLTIPLWEGFASTYRIRSATATRESARMALDAARLEAERELLEAYTQAQTSLLRLGAASRLYTISQRVVQSNEALYQHGVLDAVALHRALLDWQEASNELTQSHAQWLRAKLRLWLLSG</sequence>
<comment type="caution">
    <text evidence="9">The sequence shown here is derived from an EMBL/GenBank/DDBJ whole genome shotgun (WGS) entry which is preliminary data.</text>
</comment>
<evidence type="ECO:0008006" key="11">
    <source>
        <dbReference type="Google" id="ProtNLM"/>
    </source>
</evidence>
<evidence type="ECO:0000313" key="10">
    <source>
        <dbReference type="Proteomes" id="UP000217780"/>
    </source>
</evidence>
<dbReference type="InterPro" id="IPR051906">
    <property type="entry name" value="TolC-like"/>
</dbReference>
<dbReference type="SUPFAM" id="SSF56954">
    <property type="entry name" value="Outer membrane efflux proteins (OEP)"/>
    <property type="match status" value="1"/>
</dbReference>
<dbReference type="PANTHER" id="PTHR30026">
    <property type="entry name" value="OUTER MEMBRANE PROTEIN TOLC"/>
    <property type="match status" value="1"/>
</dbReference>
<evidence type="ECO:0000256" key="3">
    <source>
        <dbReference type="ARBA" id="ARBA00022448"/>
    </source>
</evidence>
<dbReference type="GO" id="GO:0009279">
    <property type="term" value="C:cell outer membrane"/>
    <property type="evidence" value="ECO:0007669"/>
    <property type="project" value="UniProtKB-SubCell"/>
</dbReference>
<accession>A0A2A2T1R4</accession>
<keyword evidence="5" id="KW-0812">Transmembrane</keyword>
<dbReference type="Gene3D" id="1.20.1600.10">
    <property type="entry name" value="Outer membrane efflux proteins (OEP)"/>
    <property type="match status" value="1"/>
</dbReference>
<gene>
    <name evidence="9" type="ORF">CLI92_14065</name>
</gene>
<evidence type="ECO:0000256" key="1">
    <source>
        <dbReference type="ARBA" id="ARBA00004442"/>
    </source>
</evidence>
<reference evidence="9 10" key="1">
    <citation type="submission" date="2017-08" db="EMBL/GenBank/DDBJ databases">
        <title>WGS of Clinical strains of the CDC Group NO-1 linked to zoonotic infections in humans.</title>
        <authorList>
            <person name="Bernier A.-M."/>
            <person name="Bernard K."/>
        </authorList>
    </citation>
    <scope>NUCLEOTIDE SEQUENCE [LARGE SCALE GENOMIC DNA]</scope>
    <source>
        <strain evidence="9 10">NML91-0035</strain>
    </source>
</reference>
<feature type="region of interest" description="Disordered" evidence="8">
    <location>
        <begin position="1"/>
        <end position="23"/>
    </location>
</feature>
<dbReference type="AlphaFoldDB" id="A0A2A2T1R4"/>
<comment type="subcellular location">
    <subcellularLocation>
        <location evidence="1">Cell outer membrane</location>
    </subcellularLocation>
</comment>
<keyword evidence="4" id="KW-1134">Transmembrane beta strand</keyword>
<dbReference type="EMBL" id="NTBI01000018">
    <property type="protein sequence ID" value="PAX15425.1"/>
    <property type="molecule type" value="Genomic_DNA"/>
</dbReference>
<evidence type="ECO:0000256" key="2">
    <source>
        <dbReference type="ARBA" id="ARBA00007613"/>
    </source>
</evidence>
<evidence type="ECO:0000256" key="8">
    <source>
        <dbReference type="SAM" id="MobiDB-lite"/>
    </source>
</evidence>
<evidence type="ECO:0000313" key="9">
    <source>
        <dbReference type="EMBL" id="PAX15425.1"/>
    </source>
</evidence>
<organism evidence="9 10">
    <name type="scientific">Vandammella animalimorsus</name>
    <dbReference type="NCBI Taxonomy" id="2029117"/>
    <lineage>
        <taxon>Bacteria</taxon>
        <taxon>Pseudomonadati</taxon>
        <taxon>Pseudomonadota</taxon>
        <taxon>Betaproteobacteria</taxon>
        <taxon>Burkholderiales</taxon>
        <taxon>Comamonadaceae</taxon>
        <taxon>Vandammella</taxon>
    </lineage>
</organism>
<evidence type="ECO:0000256" key="6">
    <source>
        <dbReference type="ARBA" id="ARBA00023136"/>
    </source>
</evidence>
<feature type="compositionally biased region" description="Low complexity" evidence="8">
    <location>
        <begin position="84"/>
        <end position="119"/>
    </location>
</feature>
<dbReference type="GO" id="GO:1990281">
    <property type="term" value="C:efflux pump complex"/>
    <property type="evidence" value="ECO:0007669"/>
    <property type="project" value="TreeGrafter"/>
</dbReference>
<dbReference type="Proteomes" id="UP000217780">
    <property type="component" value="Unassembled WGS sequence"/>
</dbReference>
<dbReference type="InterPro" id="IPR003423">
    <property type="entry name" value="OMP_efflux"/>
</dbReference>
<comment type="similarity">
    <text evidence="2">Belongs to the outer membrane factor (OMF) (TC 1.B.17) family.</text>
</comment>
<keyword evidence="6" id="KW-0472">Membrane</keyword>
<dbReference type="Pfam" id="PF02321">
    <property type="entry name" value="OEP"/>
    <property type="match status" value="2"/>
</dbReference>
<keyword evidence="7" id="KW-0998">Cell outer membrane</keyword>
<dbReference type="PANTHER" id="PTHR30026:SF20">
    <property type="entry name" value="OUTER MEMBRANE PROTEIN TOLC"/>
    <property type="match status" value="1"/>
</dbReference>
<proteinExistence type="inferred from homology"/>
<evidence type="ECO:0000256" key="5">
    <source>
        <dbReference type="ARBA" id="ARBA00022692"/>
    </source>
</evidence>
<evidence type="ECO:0000256" key="7">
    <source>
        <dbReference type="ARBA" id="ARBA00023237"/>
    </source>
</evidence>
<dbReference type="GO" id="GO:0015288">
    <property type="term" value="F:porin activity"/>
    <property type="evidence" value="ECO:0007669"/>
    <property type="project" value="TreeGrafter"/>
</dbReference>
<keyword evidence="3" id="KW-0813">Transport</keyword>